<dbReference type="Gene3D" id="3.40.50.300">
    <property type="entry name" value="P-loop containing nucleotide triphosphate hydrolases"/>
    <property type="match status" value="1"/>
</dbReference>
<evidence type="ECO:0000256" key="5">
    <source>
        <dbReference type="ARBA" id="ARBA00022741"/>
    </source>
</evidence>
<proteinExistence type="predicted"/>
<keyword evidence="6 12" id="KW-0067">ATP-binding</keyword>
<dbReference type="RefSeq" id="WP_137194457.1">
    <property type="nucleotide sequence ID" value="NZ_CP039965.1"/>
</dbReference>
<feature type="transmembrane region" description="Helical" evidence="9">
    <location>
        <begin position="31"/>
        <end position="50"/>
    </location>
</feature>
<feature type="transmembrane region" description="Helical" evidence="9">
    <location>
        <begin position="273"/>
        <end position="294"/>
    </location>
</feature>
<dbReference type="InterPro" id="IPR011527">
    <property type="entry name" value="ABC1_TM_dom"/>
</dbReference>
<feature type="domain" description="ABC transmembrane type-1" evidence="11">
    <location>
        <begin position="36"/>
        <end position="328"/>
    </location>
</feature>
<dbReference type="FunFam" id="3.40.50.300:FF:000221">
    <property type="entry name" value="Multidrug ABC transporter ATP-binding protein"/>
    <property type="match status" value="1"/>
</dbReference>
<dbReference type="Gene3D" id="1.20.1560.10">
    <property type="entry name" value="ABC transporter type 1, transmembrane domain"/>
    <property type="match status" value="1"/>
</dbReference>
<dbReference type="GO" id="GO:0005524">
    <property type="term" value="F:ATP binding"/>
    <property type="evidence" value="ECO:0007669"/>
    <property type="project" value="UniProtKB-KW"/>
</dbReference>
<dbReference type="Pfam" id="PF00005">
    <property type="entry name" value="ABC_tran"/>
    <property type="match status" value="1"/>
</dbReference>
<evidence type="ECO:0000256" key="4">
    <source>
        <dbReference type="ARBA" id="ARBA00022692"/>
    </source>
</evidence>
<feature type="transmembrane region" description="Helical" evidence="9">
    <location>
        <begin position="160"/>
        <end position="180"/>
    </location>
</feature>
<feature type="transmembrane region" description="Helical" evidence="9">
    <location>
        <begin position="186"/>
        <end position="204"/>
    </location>
</feature>
<dbReference type="CDD" id="cd18564">
    <property type="entry name" value="ABC_6TM_exporter_like"/>
    <property type="match status" value="1"/>
</dbReference>
<dbReference type="InterPro" id="IPR036640">
    <property type="entry name" value="ABC1_TM_sf"/>
</dbReference>
<comment type="subcellular location">
    <subcellularLocation>
        <location evidence="1">Cell membrane</location>
        <topology evidence="1">Multi-pass membrane protein</topology>
    </subcellularLocation>
</comment>
<dbReference type="Pfam" id="PF00664">
    <property type="entry name" value="ABC_membrane"/>
    <property type="match status" value="1"/>
</dbReference>
<dbReference type="InterPro" id="IPR003439">
    <property type="entry name" value="ABC_transporter-like_ATP-bd"/>
</dbReference>
<evidence type="ECO:0000256" key="2">
    <source>
        <dbReference type="ARBA" id="ARBA00022448"/>
    </source>
</evidence>
<dbReference type="GO" id="GO:0140359">
    <property type="term" value="F:ABC-type transporter activity"/>
    <property type="evidence" value="ECO:0007669"/>
    <property type="project" value="InterPro"/>
</dbReference>
<evidence type="ECO:0000256" key="6">
    <source>
        <dbReference type="ARBA" id="ARBA00022840"/>
    </source>
</evidence>
<keyword evidence="8 9" id="KW-0472">Membrane</keyword>
<dbReference type="InterPro" id="IPR039421">
    <property type="entry name" value="Type_1_exporter"/>
</dbReference>
<name>A0A4P8EIA0_9RHOB</name>
<dbReference type="GO" id="GO:0005886">
    <property type="term" value="C:plasma membrane"/>
    <property type="evidence" value="ECO:0007669"/>
    <property type="project" value="UniProtKB-SubCell"/>
</dbReference>
<dbReference type="KEGG" id="pseb:EOK75_12705"/>
<evidence type="ECO:0000313" key="13">
    <source>
        <dbReference type="Proteomes" id="UP000298631"/>
    </source>
</evidence>
<dbReference type="PROSITE" id="PS50893">
    <property type="entry name" value="ABC_TRANSPORTER_2"/>
    <property type="match status" value="1"/>
</dbReference>
<keyword evidence="2" id="KW-0813">Transport</keyword>
<organism evidence="12 13">
    <name type="scientific">Pseudorhodobacter turbinis</name>
    <dbReference type="NCBI Taxonomy" id="2500533"/>
    <lineage>
        <taxon>Bacteria</taxon>
        <taxon>Pseudomonadati</taxon>
        <taxon>Pseudomonadota</taxon>
        <taxon>Alphaproteobacteria</taxon>
        <taxon>Rhodobacterales</taxon>
        <taxon>Paracoccaceae</taxon>
        <taxon>Pseudorhodobacter</taxon>
    </lineage>
</organism>
<evidence type="ECO:0000256" key="8">
    <source>
        <dbReference type="ARBA" id="ARBA00023136"/>
    </source>
</evidence>
<dbReference type="GO" id="GO:0034040">
    <property type="term" value="F:ATPase-coupled lipid transmembrane transporter activity"/>
    <property type="evidence" value="ECO:0007669"/>
    <property type="project" value="TreeGrafter"/>
</dbReference>
<dbReference type="GO" id="GO:0016887">
    <property type="term" value="F:ATP hydrolysis activity"/>
    <property type="evidence" value="ECO:0007669"/>
    <property type="project" value="InterPro"/>
</dbReference>
<dbReference type="SUPFAM" id="SSF52540">
    <property type="entry name" value="P-loop containing nucleoside triphosphate hydrolases"/>
    <property type="match status" value="1"/>
</dbReference>
<dbReference type="EMBL" id="CP039965">
    <property type="protein sequence ID" value="QCO56678.1"/>
    <property type="molecule type" value="Genomic_DNA"/>
</dbReference>
<dbReference type="PANTHER" id="PTHR24221:SF468">
    <property type="entry name" value="ABC TRANSPORTER"/>
    <property type="match status" value="1"/>
</dbReference>
<evidence type="ECO:0000259" key="11">
    <source>
        <dbReference type="PROSITE" id="PS50929"/>
    </source>
</evidence>
<keyword evidence="5" id="KW-0547">Nucleotide-binding</keyword>
<dbReference type="InterPro" id="IPR017871">
    <property type="entry name" value="ABC_transporter-like_CS"/>
</dbReference>
<keyword evidence="4 9" id="KW-0812">Transmembrane</keyword>
<evidence type="ECO:0000313" key="12">
    <source>
        <dbReference type="EMBL" id="QCO56678.1"/>
    </source>
</evidence>
<keyword evidence="7 9" id="KW-1133">Transmembrane helix</keyword>
<dbReference type="SUPFAM" id="SSF90123">
    <property type="entry name" value="ABC transporter transmembrane region"/>
    <property type="match status" value="1"/>
</dbReference>
<dbReference type="InterPro" id="IPR003593">
    <property type="entry name" value="AAA+_ATPase"/>
</dbReference>
<keyword evidence="12" id="KW-0614">Plasmid</keyword>
<protein>
    <submittedName>
        <fullName evidence="12">ABC transporter ATP-binding protein</fullName>
    </submittedName>
</protein>
<gene>
    <name evidence="12" type="ORF">EOK75_12705</name>
</gene>
<dbReference type="InterPro" id="IPR027417">
    <property type="entry name" value="P-loop_NTPase"/>
</dbReference>
<keyword evidence="13" id="KW-1185">Reference proteome</keyword>
<keyword evidence="3" id="KW-1003">Cell membrane</keyword>
<dbReference type="OrthoDB" id="9808328at2"/>
<dbReference type="AlphaFoldDB" id="A0A4P8EIA0"/>
<evidence type="ECO:0000256" key="7">
    <source>
        <dbReference type="ARBA" id="ARBA00022989"/>
    </source>
</evidence>
<sequence length="607" mass="64983">MSQGRKDKLSEVMPSLGRILRRLAPYLRGHHGVLGGSVLALLAATAMKLLEPWPLKFVIDRVVPSAAGEVAGLAQLAPTTLLALCAVGLVVITALKALFQYLSTVGFAIVGNRVLTKVRSDLFRHLQTLSPGFHSRARAGDLTMRLVSDVGMLKETAVTAMLPLAANVAVLAGMLGVMLWLDWRLALLALSPLPILWLVSLRLTRRIREVSRTQRRREGELAATGAETMAGIRTVQAMGLEDRATEVFGAAGKRDLRAGVKGKRLSAGLERSVDVLTGMGLAIVLWFGSLQVMAGRISPGDLLVFITYLKNTFRPVREYAKYTARLAKAAAAGERVVALLDEEPEVYDAPDAMRAPPLEGRVAFEGVHFGYAPGLPTLKGVWVDVPPRQLVAVTGPSGTGKSTLASLLLRLYDPAKGRICIDGHDLRSLTLASLRANIAFVPQETLILSGTLAENIALGAGREVTREEIERAAMLAGAHDFISAQPQGYDTETAERGVTLSAGQRQRIAIARAALRAAPVLVLDEPTVGLDRTSEAAVARAIFRLAEGRTTFLITHDLNLAARADRILHLEGGTVVEDGDHAALLARGGQYAAMWNEGKDGRHAIAG</sequence>
<dbReference type="PROSITE" id="PS50929">
    <property type="entry name" value="ABC_TM1F"/>
    <property type="match status" value="1"/>
</dbReference>
<dbReference type="Proteomes" id="UP000298631">
    <property type="component" value="Plasmid unnamed1"/>
</dbReference>
<feature type="transmembrane region" description="Helical" evidence="9">
    <location>
        <begin position="70"/>
        <end position="95"/>
    </location>
</feature>
<accession>A0A4P8EIA0</accession>
<evidence type="ECO:0000256" key="3">
    <source>
        <dbReference type="ARBA" id="ARBA00022475"/>
    </source>
</evidence>
<geneLocation type="plasmid" evidence="12 13">
    <name>unnamed1</name>
</geneLocation>
<evidence type="ECO:0000259" key="10">
    <source>
        <dbReference type="PROSITE" id="PS50893"/>
    </source>
</evidence>
<feature type="domain" description="ABC transporter" evidence="10">
    <location>
        <begin position="362"/>
        <end position="597"/>
    </location>
</feature>
<dbReference type="PANTHER" id="PTHR24221">
    <property type="entry name" value="ATP-BINDING CASSETTE SUB-FAMILY B"/>
    <property type="match status" value="1"/>
</dbReference>
<reference evidence="12 13" key="1">
    <citation type="submission" date="2019-05" db="EMBL/GenBank/DDBJ databases">
        <title>Pseudorhodobacter turbinis sp. nov., isolated from the gut of the Korean turban shell.</title>
        <authorList>
            <person name="Jeong Y.-S."/>
            <person name="Kang W.-R."/>
            <person name="Bae J.-W."/>
        </authorList>
    </citation>
    <scope>NUCLEOTIDE SEQUENCE [LARGE SCALE GENOMIC DNA]</scope>
    <source>
        <strain evidence="12 13">S12M18</strain>
        <plasmid evidence="12 13">unnamed1</plasmid>
    </source>
</reference>
<evidence type="ECO:0000256" key="1">
    <source>
        <dbReference type="ARBA" id="ARBA00004651"/>
    </source>
</evidence>
<evidence type="ECO:0000256" key="9">
    <source>
        <dbReference type="SAM" id="Phobius"/>
    </source>
</evidence>
<dbReference type="PROSITE" id="PS00211">
    <property type="entry name" value="ABC_TRANSPORTER_1"/>
    <property type="match status" value="1"/>
</dbReference>
<dbReference type="SMART" id="SM00382">
    <property type="entry name" value="AAA"/>
    <property type="match status" value="1"/>
</dbReference>